<dbReference type="SUPFAM" id="SSF53597">
    <property type="entry name" value="Dihydrofolate reductase-like"/>
    <property type="match status" value="1"/>
</dbReference>
<evidence type="ECO:0000313" key="3">
    <source>
        <dbReference type="Proteomes" id="UP000297891"/>
    </source>
</evidence>
<dbReference type="InterPro" id="IPR002734">
    <property type="entry name" value="RibDG_C"/>
</dbReference>
<keyword evidence="3" id="KW-1185">Reference proteome</keyword>
<evidence type="ECO:0000313" key="2">
    <source>
        <dbReference type="EMBL" id="TGK92400.1"/>
    </source>
</evidence>
<dbReference type="OrthoDB" id="195113at2"/>
<dbReference type="PANTHER" id="PTHR38011:SF11">
    <property type="entry name" value="2,5-DIAMINO-6-RIBOSYLAMINO-4(3H)-PYRIMIDINONE 5'-PHOSPHATE REDUCTASE"/>
    <property type="match status" value="1"/>
</dbReference>
<dbReference type="AlphaFoldDB" id="A0A2M9XWV4"/>
<dbReference type="PANTHER" id="PTHR38011">
    <property type="entry name" value="DIHYDROFOLATE REDUCTASE FAMILY PROTEIN (AFU_ORTHOLOGUE AFUA_8G06820)"/>
    <property type="match status" value="1"/>
</dbReference>
<dbReference type="InterPro" id="IPR050765">
    <property type="entry name" value="Riboflavin_Biosynth_HTPR"/>
</dbReference>
<dbReference type="EMBL" id="RQFP01000013">
    <property type="protein sequence ID" value="TGK92400.1"/>
    <property type="molecule type" value="Genomic_DNA"/>
</dbReference>
<dbReference type="GO" id="GO:0009231">
    <property type="term" value="P:riboflavin biosynthetic process"/>
    <property type="evidence" value="ECO:0007669"/>
    <property type="project" value="InterPro"/>
</dbReference>
<protein>
    <submittedName>
        <fullName evidence="2">Dihydrofolate reductase</fullName>
    </submittedName>
</protein>
<gene>
    <name evidence="2" type="ORF">EHQ30_13165</name>
</gene>
<dbReference type="InterPro" id="IPR024072">
    <property type="entry name" value="DHFR-like_dom_sf"/>
</dbReference>
<comment type="caution">
    <text evidence="2">The sequence shown here is derived from an EMBL/GenBank/DDBJ whole genome shotgun (WGS) entry which is preliminary data.</text>
</comment>
<name>A0A2M9XWV4_9LEPT</name>
<dbReference type="GO" id="GO:0008703">
    <property type="term" value="F:5-amino-6-(5-phosphoribosylamino)uracil reductase activity"/>
    <property type="evidence" value="ECO:0007669"/>
    <property type="project" value="InterPro"/>
</dbReference>
<evidence type="ECO:0000259" key="1">
    <source>
        <dbReference type="Pfam" id="PF01872"/>
    </source>
</evidence>
<dbReference type="Pfam" id="PF01872">
    <property type="entry name" value="RibD_C"/>
    <property type="match status" value="1"/>
</dbReference>
<dbReference type="Proteomes" id="UP000297891">
    <property type="component" value="Unassembled WGS sequence"/>
</dbReference>
<feature type="domain" description="Bacterial bifunctional deaminase-reductase C-terminal" evidence="1">
    <location>
        <begin position="7"/>
        <end position="170"/>
    </location>
</feature>
<organism evidence="2 3">
    <name type="scientific">Leptospira brenneri</name>
    <dbReference type="NCBI Taxonomy" id="2023182"/>
    <lineage>
        <taxon>Bacteria</taxon>
        <taxon>Pseudomonadati</taxon>
        <taxon>Spirochaetota</taxon>
        <taxon>Spirochaetia</taxon>
        <taxon>Leptospirales</taxon>
        <taxon>Leptospiraceae</taxon>
        <taxon>Leptospira</taxon>
    </lineage>
</organism>
<sequence length="177" mass="20109">MIKYKAFIATSLDGFIARTDGSIDWLTSEEYVLGNNDFGYSSFMKSIDCIIMGRTTFEQVLTFEPYPFASIPVYVLTRNSDYQYHSQFPIQIFYGSLNELNSKLEKEKIKSAYVDGGKLIQSFIKESMMDSITITLIPVLLGSGLPLFANLSKEIKLKHLETSSFPNGFVQSLYHVY</sequence>
<reference evidence="2" key="1">
    <citation type="journal article" date="2019" name="PLoS Negl. Trop. Dis.">
        <title>Revisiting the worldwide diversity of Leptospira species in the environment.</title>
        <authorList>
            <person name="Vincent A.T."/>
            <person name="Schiettekatte O."/>
            <person name="Bourhy P."/>
            <person name="Veyrier F.J."/>
            <person name="Picardeau M."/>
        </authorList>
    </citation>
    <scope>NUCLEOTIDE SEQUENCE [LARGE SCALE GENOMIC DNA]</scope>
    <source>
        <strain evidence="2">201800277</strain>
    </source>
</reference>
<dbReference type="Gene3D" id="3.40.430.10">
    <property type="entry name" value="Dihydrofolate Reductase, subunit A"/>
    <property type="match status" value="1"/>
</dbReference>
<dbReference type="RefSeq" id="WP_100792269.1">
    <property type="nucleotide sequence ID" value="NZ_NPDQ01000012.1"/>
</dbReference>
<accession>A0A2M9XWV4</accession>
<proteinExistence type="predicted"/>